<evidence type="ECO:0000313" key="1">
    <source>
        <dbReference type="EMBL" id="MFC4292107.1"/>
    </source>
</evidence>
<name>A0ABV8RFJ3_9SPHN</name>
<dbReference type="Proteomes" id="UP001595887">
    <property type="component" value="Unassembled WGS sequence"/>
</dbReference>
<evidence type="ECO:0000313" key="2">
    <source>
        <dbReference type="Proteomes" id="UP001595887"/>
    </source>
</evidence>
<proteinExistence type="predicted"/>
<sequence length="113" mass="12203">MISYGVAIFLSMAAAGNPLDDARKAYNNCLVELHNKNVDAKTSASGFRKAAEENCTDERKAYIDIMIAEEKRYGSSQAEATEYATEEADAVSGSITSAYAENADKSIKLIPEP</sequence>
<keyword evidence="2" id="KW-1185">Reference proteome</keyword>
<accession>A0ABV8RFJ3</accession>
<organism evidence="1 2">
    <name type="scientific">Sphingorhabdus arenilitoris</name>
    <dbReference type="NCBI Taxonomy" id="1490041"/>
    <lineage>
        <taxon>Bacteria</taxon>
        <taxon>Pseudomonadati</taxon>
        <taxon>Pseudomonadota</taxon>
        <taxon>Alphaproteobacteria</taxon>
        <taxon>Sphingomonadales</taxon>
        <taxon>Sphingomonadaceae</taxon>
        <taxon>Sphingorhabdus</taxon>
    </lineage>
</organism>
<protein>
    <recommendedName>
        <fullName evidence="3">UrcA family protein</fullName>
    </recommendedName>
</protein>
<gene>
    <name evidence="1" type="ORF">ACFOWX_06740</name>
</gene>
<comment type="caution">
    <text evidence="1">The sequence shown here is derived from an EMBL/GenBank/DDBJ whole genome shotgun (WGS) entry which is preliminary data.</text>
</comment>
<reference evidence="2" key="1">
    <citation type="journal article" date="2019" name="Int. J. Syst. Evol. Microbiol.">
        <title>The Global Catalogue of Microorganisms (GCM) 10K type strain sequencing project: providing services to taxonomists for standard genome sequencing and annotation.</title>
        <authorList>
            <consortium name="The Broad Institute Genomics Platform"/>
            <consortium name="The Broad Institute Genome Sequencing Center for Infectious Disease"/>
            <person name="Wu L."/>
            <person name="Ma J."/>
        </authorList>
    </citation>
    <scope>NUCLEOTIDE SEQUENCE [LARGE SCALE GENOMIC DNA]</scope>
    <source>
        <strain evidence="2">CECT 8531</strain>
    </source>
</reference>
<evidence type="ECO:0008006" key="3">
    <source>
        <dbReference type="Google" id="ProtNLM"/>
    </source>
</evidence>
<dbReference type="EMBL" id="JBHSDH010000013">
    <property type="protein sequence ID" value="MFC4292107.1"/>
    <property type="molecule type" value="Genomic_DNA"/>
</dbReference>
<dbReference type="RefSeq" id="WP_381422523.1">
    <property type="nucleotide sequence ID" value="NZ_JBHSDH010000013.1"/>
</dbReference>